<reference evidence="11 12" key="1">
    <citation type="submission" date="2017-07" db="EMBL/GenBank/DDBJ databases">
        <title>Complete genome sequence of Actinoalloteichus hoggarensis DSM 45943, type strain of Actinoalloteichus hoggarensis.</title>
        <authorList>
            <person name="Ruckert C."/>
            <person name="Nouioui I."/>
            <person name="Willmese J."/>
            <person name="van Wezel G."/>
            <person name="Klenk H.-P."/>
            <person name="Kalinowski J."/>
            <person name="Zotchev S.B."/>
        </authorList>
    </citation>
    <scope>NUCLEOTIDE SEQUENCE [LARGE SCALE GENOMIC DNA]</scope>
    <source>
        <strain evidence="11 12">DSM 45943</strain>
    </source>
</reference>
<feature type="transmembrane region" description="Helical" evidence="8">
    <location>
        <begin position="139"/>
        <end position="160"/>
    </location>
</feature>
<evidence type="ECO:0000256" key="2">
    <source>
        <dbReference type="ARBA" id="ARBA00022692"/>
    </source>
</evidence>
<evidence type="ECO:0000313" key="12">
    <source>
        <dbReference type="Proteomes" id="UP000204221"/>
    </source>
</evidence>
<feature type="compositionally biased region" description="Low complexity" evidence="7">
    <location>
        <begin position="491"/>
        <end position="501"/>
    </location>
</feature>
<keyword evidence="6 8" id="KW-0472">Membrane</keyword>
<evidence type="ECO:0000256" key="8">
    <source>
        <dbReference type="SAM" id="Phobius"/>
    </source>
</evidence>
<feature type="compositionally biased region" description="Low complexity" evidence="7">
    <location>
        <begin position="99"/>
        <end position="118"/>
    </location>
</feature>
<dbReference type="PROSITE" id="PS50929">
    <property type="entry name" value="ABC_TM1F"/>
    <property type="match status" value="1"/>
</dbReference>
<dbReference type="Pfam" id="PF00005">
    <property type="entry name" value="ABC_tran"/>
    <property type="match status" value="1"/>
</dbReference>
<dbReference type="PROSITE" id="PS50893">
    <property type="entry name" value="ABC_TRANSPORTER_2"/>
    <property type="match status" value="1"/>
</dbReference>
<dbReference type="Proteomes" id="UP000204221">
    <property type="component" value="Chromosome"/>
</dbReference>
<feature type="domain" description="ABC transporter" evidence="9">
    <location>
        <begin position="493"/>
        <end position="726"/>
    </location>
</feature>
<keyword evidence="4 11" id="KW-0067">ATP-binding</keyword>
<dbReference type="SUPFAM" id="SSF52540">
    <property type="entry name" value="P-loop containing nucleoside triphosphate hydrolases"/>
    <property type="match status" value="1"/>
</dbReference>
<dbReference type="GO" id="GO:0005524">
    <property type="term" value="F:ATP binding"/>
    <property type="evidence" value="ECO:0007669"/>
    <property type="project" value="UniProtKB-KW"/>
</dbReference>
<dbReference type="PANTHER" id="PTHR43394">
    <property type="entry name" value="ATP-DEPENDENT PERMEASE MDL1, MITOCHONDRIAL"/>
    <property type="match status" value="1"/>
</dbReference>
<sequence length="802" mass="84358">MASDHARTTAARHPGTDVHTVVGDPSSTHGGTAAPGGDAREKEMLRRAALRNVSVVMGTDLPPEGSPVSPSDPSNEPDTDAVRERDDSAAVPETPVYDGSAVPESPSPAGSAVAAVDGSPRRRSAVRSLLRLLPYVRPVGLPLIATGLCALAATLAGLTIPLVMQRIIDGPIAESDLSGLVWMTGVVVLLGCAEALLIYLRRRLISGPTTGIEATMRRDLYHHLQRLPASFHDQWSSGQLLSRAVSDLAQVRRFLAFIGIYLVVNTITIIVGLGVLFVLAPFFGIVLLAAGIPVAVLCARYEAQYSISSRRSQDQTGDLATTIEESVLGVRVLKAFGRGPHLGRRFAEQARALRTTELRKVRIMSRLWLVVIALPETGIAVMIALGGLAVANGSLTLGALVAAVTTATVLRWPIESMGWLLTETSQTATAADRYWEVRDAVRTVDEPARPATLPADARGELRFEQVRFAYSAADDGPGRSAAVDGSKIDGPAAHPSGTTSAAAPTTVLRGIDLVVRPGETLALVGGTGSGKTTLTTLPSRLYDVTDGRVLLDGVDVRDLPLSLLRTRVATAFEDPVLFSMSVRENVTLGAPQASEQDIVAALRVAHALDFVEALPWGLDTRIGEEGLSLSGGQRQRLALARAVVGRPSVLVMDDPLSALDVHTEAEVEAALRQVLRDVTALVVAHRPSTVALADRVALLVDGRIEAVGTHHELLAASAEYRRMLSTLDEEVAPASGPASGAVDGLTTVLGDGAGGTAEPAGVTSAPQAAPTGNGGTRTHRRRAHLERADGEQTATNEGMRAR</sequence>
<dbReference type="CDD" id="cd18543">
    <property type="entry name" value="ABC_6TM_Rv0194_D1_like"/>
    <property type="match status" value="1"/>
</dbReference>
<dbReference type="AlphaFoldDB" id="A0A221WB00"/>
<dbReference type="EMBL" id="CP022521">
    <property type="protein sequence ID" value="ASO22823.1"/>
    <property type="molecule type" value="Genomic_DNA"/>
</dbReference>
<dbReference type="GO" id="GO:0016887">
    <property type="term" value="F:ATP hydrolysis activity"/>
    <property type="evidence" value="ECO:0007669"/>
    <property type="project" value="InterPro"/>
</dbReference>
<dbReference type="InterPro" id="IPR011527">
    <property type="entry name" value="ABC1_TM_dom"/>
</dbReference>
<evidence type="ECO:0000313" key="11">
    <source>
        <dbReference type="EMBL" id="ASO22823.1"/>
    </source>
</evidence>
<keyword evidence="5 8" id="KW-1133">Transmembrane helix</keyword>
<feature type="region of interest" description="Disordered" evidence="7">
    <location>
        <begin position="731"/>
        <end position="802"/>
    </location>
</feature>
<proteinExistence type="predicted"/>
<dbReference type="InterPro" id="IPR003593">
    <property type="entry name" value="AAA+_ATPase"/>
</dbReference>
<evidence type="ECO:0000256" key="1">
    <source>
        <dbReference type="ARBA" id="ARBA00004651"/>
    </source>
</evidence>
<feature type="transmembrane region" description="Helical" evidence="8">
    <location>
        <begin position="367"/>
        <end position="389"/>
    </location>
</feature>
<keyword evidence="11" id="KW-0378">Hydrolase</keyword>
<dbReference type="Gene3D" id="3.40.50.300">
    <property type="entry name" value="P-loop containing nucleotide triphosphate hydrolases"/>
    <property type="match status" value="1"/>
</dbReference>
<dbReference type="GO" id="GO:0005886">
    <property type="term" value="C:plasma membrane"/>
    <property type="evidence" value="ECO:0007669"/>
    <property type="project" value="UniProtKB-SubCell"/>
</dbReference>
<keyword evidence="3" id="KW-0547">Nucleotide-binding</keyword>
<dbReference type="GO" id="GO:0015421">
    <property type="term" value="F:ABC-type oligopeptide transporter activity"/>
    <property type="evidence" value="ECO:0007669"/>
    <property type="project" value="TreeGrafter"/>
</dbReference>
<evidence type="ECO:0000259" key="9">
    <source>
        <dbReference type="PROSITE" id="PS50893"/>
    </source>
</evidence>
<dbReference type="Gene3D" id="1.20.1560.10">
    <property type="entry name" value="ABC transporter type 1, transmembrane domain"/>
    <property type="match status" value="1"/>
</dbReference>
<evidence type="ECO:0000259" key="10">
    <source>
        <dbReference type="PROSITE" id="PS50929"/>
    </source>
</evidence>
<feature type="region of interest" description="Disordered" evidence="7">
    <location>
        <begin position="1"/>
        <end position="118"/>
    </location>
</feature>
<evidence type="ECO:0000256" key="4">
    <source>
        <dbReference type="ARBA" id="ARBA00022840"/>
    </source>
</evidence>
<keyword evidence="12" id="KW-1185">Reference proteome</keyword>
<keyword evidence="2 8" id="KW-0812">Transmembrane</keyword>
<dbReference type="Pfam" id="PF00664">
    <property type="entry name" value="ABC_membrane"/>
    <property type="match status" value="1"/>
</dbReference>
<accession>A0A221WB00</accession>
<dbReference type="KEGG" id="ahg:AHOG_26090"/>
<name>A0A221WB00_9PSEU</name>
<dbReference type="EC" id="3.6.3.-" evidence="11"/>
<dbReference type="InterPro" id="IPR039421">
    <property type="entry name" value="Type_1_exporter"/>
</dbReference>
<evidence type="ECO:0000256" key="3">
    <source>
        <dbReference type="ARBA" id="ARBA00022741"/>
    </source>
</evidence>
<organism evidence="11 12">
    <name type="scientific">Actinoalloteichus hoggarensis</name>
    <dbReference type="NCBI Taxonomy" id="1470176"/>
    <lineage>
        <taxon>Bacteria</taxon>
        <taxon>Bacillati</taxon>
        <taxon>Actinomycetota</taxon>
        <taxon>Actinomycetes</taxon>
        <taxon>Pseudonocardiales</taxon>
        <taxon>Pseudonocardiaceae</taxon>
        <taxon>Actinoalloteichus</taxon>
    </lineage>
</organism>
<comment type="subcellular location">
    <subcellularLocation>
        <location evidence="1">Cell membrane</location>
        <topology evidence="1">Multi-pass membrane protein</topology>
    </subcellularLocation>
</comment>
<evidence type="ECO:0000256" key="6">
    <source>
        <dbReference type="ARBA" id="ARBA00023136"/>
    </source>
</evidence>
<protein>
    <submittedName>
        <fullName evidence="11">Putative multidrug export ATP-binding/permease protein</fullName>
        <ecNumber evidence="11">3.6.3.-</ecNumber>
    </submittedName>
</protein>
<evidence type="ECO:0000256" key="5">
    <source>
        <dbReference type="ARBA" id="ARBA00022989"/>
    </source>
</evidence>
<feature type="transmembrane region" description="Helical" evidence="8">
    <location>
        <begin position="282"/>
        <end position="301"/>
    </location>
</feature>
<feature type="transmembrane region" description="Helical" evidence="8">
    <location>
        <begin position="254"/>
        <end position="276"/>
    </location>
</feature>
<dbReference type="InterPro" id="IPR027417">
    <property type="entry name" value="P-loop_NTPase"/>
</dbReference>
<feature type="domain" description="ABC transmembrane type-1" evidence="10">
    <location>
        <begin position="144"/>
        <end position="426"/>
    </location>
</feature>
<dbReference type="PANTHER" id="PTHR43394:SF1">
    <property type="entry name" value="ATP-BINDING CASSETTE SUB-FAMILY B MEMBER 10, MITOCHONDRIAL"/>
    <property type="match status" value="1"/>
</dbReference>
<dbReference type="InterPro" id="IPR017871">
    <property type="entry name" value="ABC_transporter-like_CS"/>
</dbReference>
<dbReference type="InterPro" id="IPR003439">
    <property type="entry name" value="ABC_transporter-like_ATP-bd"/>
</dbReference>
<dbReference type="InterPro" id="IPR036640">
    <property type="entry name" value="ABC1_TM_sf"/>
</dbReference>
<evidence type="ECO:0000256" key="7">
    <source>
        <dbReference type="SAM" id="MobiDB-lite"/>
    </source>
</evidence>
<dbReference type="SMART" id="SM00382">
    <property type="entry name" value="AAA"/>
    <property type="match status" value="1"/>
</dbReference>
<gene>
    <name evidence="11" type="ORF">AHOG_26090</name>
</gene>
<feature type="region of interest" description="Disordered" evidence="7">
    <location>
        <begin position="476"/>
        <end position="501"/>
    </location>
</feature>
<dbReference type="SUPFAM" id="SSF90123">
    <property type="entry name" value="ABC transporter transmembrane region"/>
    <property type="match status" value="1"/>
</dbReference>
<dbReference type="PROSITE" id="PS00211">
    <property type="entry name" value="ABC_TRANSPORTER_1"/>
    <property type="match status" value="1"/>
</dbReference>
<feature type="transmembrane region" description="Helical" evidence="8">
    <location>
        <begin position="180"/>
        <end position="200"/>
    </location>
</feature>